<dbReference type="EMBL" id="MT141367">
    <property type="protein sequence ID" value="QJA59395.1"/>
    <property type="molecule type" value="Genomic_DNA"/>
</dbReference>
<sequence>MADRYLKATGNWNNNNTWSATDGGAAGASFPTSSDSVHFTANSNGLTLTVNVSSNCINFVADEANTATVAGASNITVTGNVTLHANMTWSHTGVLFCVDTAGNKTLTSAGKTFGGQVWFSGAGGGYTLQDDLSCGTNSFVPYRGTINTNGQMVTCGNFALLDANAKTITLGSSIINCTSWTYSGSNLTVTANTSTINVTGTGNFTGGSITTYHHVNLNGTAHTILGDNTIEKLRLAAGSTITITPASTQTIRALRTLSTAASPTIIQTGGAAATIQSHRGYCGLNHVNLTSIVAGEKYKYYAGDNSTDGTGNTNWIFTHNSRRGSRRWVGRHR</sequence>
<proteinExistence type="predicted"/>
<gene>
    <name evidence="1" type="ORF">MM415B01303_0030</name>
</gene>
<evidence type="ECO:0000313" key="1">
    <source>
        <dbReference type="EMBL" id="QJA59395.1"/>
    </source>
</evidence>
<reference evidence="1" key="1">
    <citation type="submission" date="2020-03" db="EMBL/GenBank/DDBJ databases">
        <title>The deep terrestrial virosphere.</title>
        <authorList>
            <person name="Holmfeldt K."/>
            <person name="Nilsson E."/>
            <person name="Simone D."/>
            <person name="Lopez-Fernandez M."/>
            <person name="Wu X."/>
            <person name="de Brujin I."/>
            <person name="Lundin D."/>
            <person name="Andersson A."/>
            <person name="Bertilsson S."/>
            <person name="Dopson M."/>
        </authorList>
    </citation>
    <scope>NUCLEOTIDE SEQUENCE</scope>
    <source>
        <strain evidence="1">MM415B01303</strain>
    </source>
</reference>
<dbReference type="AlphaFoldDB" id="A0A6M3IQ43"/>
<protein>
    <submittedName>
        <fullName evidence="1">Uncharacterized protein</fullName>
    </submittedName>
</protein>
<organism evidence="1">
    <name type="scientific">viral metagenome</name>
    <dbReference type="NCBI Taxonomy" id="1070528"/>
    <lineage>
        <taxon>unclassified sequences</taxon>
        <taxon>metagenomes</taxon>
        <taxon>organismal metagenomes</taxon>
    </lineage>
</organism>
<name>A0A6M3IQ43_9ZZZZ</name>
<accession>A0A6M3IQ43</accession>